<dbReference type="AlphaFoldDB" id="A0A7R7VDP4"/>
<dbReference type="KEGG" id="ache:ACHE_10293S"/>
<gene>
    <name evidence="2" type="ORF">ACHE_10293S</name>
</gene>
<proteinExistence type="predicted"/>
<dbReference type="Proteomes" id="UP000637239">
    <property type="component" value="Chromosome 1"/>
</dbReference>
<evidence type="ECO:0000256" key="1">
    <source>
        <dbReference type="SAM" id="MobiDB-lite"/>
    </source>
</evidence>
<dbReference type="GeneID" id="66977250"/>
<dbReference type="EMBL" id="AP024416">
    <property type="protein sequence ID" value="BCR82891.1"/>
    <property type="molecule type" value="Genomic_DNA"/>
</dbReference>
<name>A0A7R7VDP4_ASPCH</name>
<evidence type="ECO:0000313" key="2">
    <source>
        <dbReference type="EMBL" id="BCR82891.1"/>
    </source>
</evidence>
<dbReference type="RefSeq" id="XP_043131413.1">
    <property type="nucleotide sequence ID" value="XM_043277664.1"/>
</dbReference>
<reference evidence="2" key="2">
    <citation type="submission" date="2021-02" db="EMBL/GenBank/DDBJ databases">
        <title>Aspergillus chevalieri M1 genome sequence.</title>
        <authorList>
            <person name="Kadooka C."/>
            <person name="Mori K."/>
            <person name="Futagami T."/>
        </authorList>
    </citation>
    <scope>NUCLEOTIDE SEQUENCE</scope>
    <source>
        <strain evidence="2">M1</strain>
    </source>
</reference>
<organism evidence="2 3">
    <name type="scientific">Aspergillus chevalieri</name>
    <name type="common">Eurotium chevalieri</name>
    <dbReference type="NCBI Taxonomy" id="182096"/>
    <lineage>
        <taxon>Eukaryota</taxon>
        <taxon>Fungi</taxon>
        <taxon>Dikarya</taxon>
        <taxon>Ascomycota</taxon>
        <taxon>Pezizomycotina</taxon>
        <taxon>Eurotiomycetes</taxon>
        <taxon>Eurotiomycetidae</taxon>
        <taxon>Eurotiales</taxon>
        <taxon>Aspergillaceae</taxon>
        <taxon>Aspergillus</taxon>
        <taxon>Aspergillus subgen. Aspergillus</taxon>
    </lineage>
</organism>
<feature type="region of interest" description="Disordered" evidence="1">
    <location>
        <begin position="1"/>
        <end position="40"/>
    </location>
</feature>
<accession>A0A7R7VDP4</accession>
<reference evidence="2" key="1">
    <citation type="submission" date="2021-01" db="EMBL/GenBank/DDBJ databases">
        <authorList>
            <consortium name="Aspergillus chevalieri M1 genome sequencing consortium"/>
            <person name="Kazuki M."/>
            <person name="Futagami T."/>
        </authorList>
    </citation>
    <scope>NUCLEOTIDE SEQUENCE</scope>
    <source>
        <strain evidence="2">M1</strain>
    </source>
</reference>
<keyword evidence="3" id="KW-1185">Reference proteome</keyword>
<protein>
    <submittedName>
        <fullName evidence="2">Uncharacterized protein</fullName>
    </submittedName>
</protein>
<feature type="compositionally biased region" description="Low complexity" evidence="1">
    <location>
        <begin position="18"/>
        <end position="30"/>
    </location>
</feature>
<evidence type="ECO:0000313" key="3">
    <source>
        <dbReference type="Proteomes" id="UP000637239"/>
    </source>
</evidence>
<sequence length="62" mass="6821">MASLTPFPAASGSQTRIQRQQQQQQQQQQQLPSGGLCALSSNTRARANDNAFARVWSSNYNP</sequence>